<dbReference type="PANTHER" id="PTHR21255:SF7">
    <property type="entry name" value="DYNEIN LIGHT CHAIN TCTEX-TYPE PROTEIN 2B"/>
    <property type="match status" value="1"/>
</dbReference>
<sequence length="118" mass="13434">MQSGKINHENSALRKVRQKVANYMARLATLDEAFKTQSRLDAGQWIRDAADTVNVTITERLLIPRYKYVVQVMMDLQMGAGCHYLVKGYWDVESVSHTSITYTNSTSFCVCTVFGNLY</sequence>
<dbReference type="GO" id="GO:0005868">
    <property type="term" value="C:cytoplasmic dynein complex"/>
    <property type="evidence" value="ECO:0007669"/>
    <property type="project" value="TreeGrafter"/>
</dbReference>
<keyword evidence="3" id="KW-1185">Reference proteome</keyword>
<dbReference type="GO" id="GO:0005737">
    <property type="term" value="C:cytoplasm"/>
    <property type="evidence" value="ECO:0007669"/>
    <property type="project" value="TreeGrafter"/>
</dbReference>
<reference evidence="2" key="1">
    <citation type="submission" date="2020-05" db="UniProtKB">
        <authorList>
            <consortium name="EnsemblMetazoa"/>
        </authorList>
    </citation>
    <scope>IDENTIFICATION</scope>
    <source>
        <strain evidence="2">TTRI</strain>
    </source>
</reference>
<dbReference type="InterPro" id="IPR038586">
    <property type="entry name" value="Tctex-1-like_sf"/>
</dbReference>
<dbReference type="InterPro" id="IPR005334">
    <property type="entry name" value="Tctex-1-like"/>
</dbReference>
<dbReference type="GO" id="GO:0045505">
    <property type="term" value="F:dynein intermediate chain binding"/>
    <property type="evidence" value="ECO:0007669"/>
    <property type="project" value="TreeGrafter"/>
</dbReference>
<dbReference type="PANTHER" id="PTHR21255">
    <property type="entry name" value="T-COMPLEX-ASSOCIATED-TESTIS-EXPRESSED 1/ DYNEIN LIGHT CHAIN"/>
    <property type="match status" value="1"/>
</dbReference>
<evidence type="ECO:0000313" key="2">
    <source>
        <dbReference type="EnsemblMetazoa" id="GAUT015007-PA"/>
    </source>
</evidence>
<name>A0A1A9UTS6_GLOAU</name>
<accession>A0A1A9UTS6</accession>
<organism evidence="2 3">
    <name type="scientific">Glossina austeni</name>
    <name type="common">Savannah tsetse fly</name>
    <dbReference type="NCBI Taxonomy" id="7395"/>
    <lineage>
        <taxon>Eukaryota</taxon>
        <taxon>Metazoa</taxon>
        <taxon>Ecdysozoa</taxon>
        <taxon>Arthropoda</taxon>
        <taxon>Hexapoda</taxon>
        <taxon>Insecta</taxon>
        <taxon>Pterygota</taxon>
        <taxon>Neoptera</taxon>
        <taxon>Endopterygota</taxon>
        <taxon>Diptera</taxon>
        <taxon>Brachycera</taxon>
        <taxon>Muscomorpha</taxon>
        <taxon>Hippoboscoidea</taxon>
        <taxon>Glossinidae</taxon>
        <taxon>Glossina</taxon>
    </lineage>
</organism>
<dbReference type="Pfam" id="PF03645">
    <property type="entry name" value="Tctex-1"/>
    <property type="match status" value="1"/>
</dbReference>
<dbReference type="EnsemblMetazoa" id="GAUT015007-RA">
    <property type="protein sequence ID" value="GAUT015007-PA"/>
    <property type="gene ID" value="GAUT015007"/>
</dbReference>
<dbReference type="GO" id="GO:0007018">
    <property type="term" value="P:microtubule-based movement"/>
    <property type="evidence" value="ECO:0007669"/>
    <property type="project" value="TreeGrafter"/>
</dbReference>
<evidence type="ECO:0000256" key="1">
    <source>
        <dbReference type="ARBA" id="ARBA00005361"/>
    </source>
</evidence>
<dbReference type="AlphaFoldDB" id="A0A1A9UTS6"/>
<evidence type="ECO:0000313" key="3">
    <source>
        <dbReference type="Proteomes" id="UP000078200"/>
    </source>
</evidence>
<comment type="similarity">
    <text evidence="1">Belongs to the dynein light chain Tctex-type family.</text>
</comment>
<dbReference type="CDD" id="cd21459">
    <property type="entry name" value="DLC-like_TCTEX1D2"/>
    <property type="match status" value="1"/>
</dbReference>
<protein>
    <submittedName>
        <fullName evidence="2">Uncharacterized protein</fullName>
    </submittedName>
</protein>
<proteinExistence type="inferred from homology"/>
<dbReference type="Proteomes" id="UP000078200">
    <property type="component" value="Unassembled WGS sequence"/>
</dbReference>
<dbReference type="Gene3D" id="3.30.1140.40">
    <property type="entry name" value="Tctex-1"/>
    <property type="match status" value="1"/>
</dbReference>
<dbReference type="STRING" id="7395.A0A1A9UTS6"/>
<dbReference type="VEuPathDB" id="VectorBase:GAUT015007"/>